<comment type="caution">
    <text evidence="2">The sequence shown here is derived from an EMBL/GenBank/DDBJ whole genome shotgun (WGS) entry which is preliminary data.</text>
</comment>
<evidence type="ECO:0000313" key="3">
    <source>
        <dbReference type="Proteomes" id="UP000215914"/>
    </source>
</evidence>
<protein>
    <submittedName>
        <fullName evidence="2">Uncharacterized protein</fullName>
    </submittedName>
</protein>
<proteinExistence type="predicted"/>
<organism evidence="2 3">
    <name type="scientific">Helianthus annuus</name>
    <name type="common">Common sunflower</name>
    <dbReference type="NCBI Taxonomy" id="4232"/>
    <lineage>
        <taxon>Eukaryota</taxon>
        <taxon>Viridiplantae</taxon>
        <taxon>Streptophyta</taxon>
        <taxon>Embryophyta</taxon>
        <taxon>Tracheophyta</taxon>
        <taxon>Spermatophyta</taxon>
        <taxon>Magnoliopsida</taxon>
        <taxon>eudicotyledons</taxon>
        <taxon>Gunneridae</taxon>
        <taxon>Pentapetalae</taxon>
        <taxon>asterids</taxon>
        <taxon>campanulids</taxon>
        <taxon>Asterales</taxon>
        <taxon>Asteraceae</taxon>
        <taxon>Asteroideae</taxon>
        <taxon>Heliantheae alliance</taxon>
        <taxon>Heliantheae</taxon>
        <taxon>Helianthus</taxon>
    </lineage>
</organism>
<dbReference type="EMBL" id="MNCJ02000320">
    <property type="protein sequence ID" value="KAF5804215.1"/>
    <property type="molecule type" value="Genomic_DNA"/>
</dbReference>
<keyword evidence="1" id="KW-0812">Transmembrane</keyword>
<feature type="transmembrane region" description="Helical" evidence="1">
    <location>
        <begin position="104"/>
        <end position="121"/>
    </location>
</feature>
<keyword evidence="3" id="KW-1185">Reference proteome</keyword>
<reference evidence="2" key="1">
    <citation type="journal article" date="2017" name="Nature">
        <title>The sunflower genome provides insights into oil metabolism, flowering and Asterid evolution.</title>
        <authorList>
            <person name="Badouin H."/>
            <person name="Gouzy J."/>
            <person name="Grassa C.J."/>
            <person name="Murat F."/>
            <person name="Staton S.E."/>
            <person name="Cottret L."/>
            <person name="Lelandais-Briere C."/>
            <person name="Owens G.L."/>
            <person name="Carrere S."/>
            <person name="Mayjonade B."/>
            <person name="Legrand L."/>
            <person name="Gill N."/>
            <person name="Kane N.C."/>
            <person name="Bowers J.E."/>
            <person name="Hubner S."/>
            <person name="Bellec A."/>
            <person name="Berard A."/>
            <person name="Berges H."/>
            <person name="Blanchet N."/>
            <person name="Boniface M.C."/>
            <person name="Brunel D."/>
            <person name="Catrice O."/>
            <person name="Chaidir N."/>
            <person name="Claudel C."/>
            <person name="Donnadieu C."/>
            <person name="Faraut T."/>
            <person name="Fievet G."/>
            <person name="Helmstetter N."/>
            <person name="King M."/>
            <person name="Knapp S.J."/>
            <person name="Lai Z."/>
            <person name="Le Paslier M.C."/>
            <person name="Lippi Y."/>
            <person name="Lorenzon L."/>
            <person name="Mandel J.R."/>
            <person name="Marage G."/>
            <person name="Marchand G."/>
            <person name="Marquand E."/>
            <person name="Bret-Mestries E."/>
            <person name="Morien E."/>
            <person name="Nambeesan S."/>
            <person name="Nguyen T."/>
            <person name="Pegot-Espagnet P."/>
            <person name="Pouilly N."/>
            <person name="Raftis F."/>
            <person name="Sallet E."/>
            <person name="Schiex T."/>
            <person name="Thomas J."/>
            <person name="Vandecasteele C."/>
            <person name="Vares D."/>
            <person name="Vear F."/>
            <person name="Vautrin S."/>
            <person name="Crespi M."/>
            <person name="Mangin B."/>
            <person name="Burke J.M."/>
            <person name="Salse J."/>
            <person name="Munos S."/>
            <person name="Vincourt P."/>
            <person name="Rieseberg L.H."/>
            <person name="Langlade N.B."/>
        </authorList>
    </citation>
    <scope>NUCLEOTIDE SEQUENCE</scope>
    <source>
        <tissue evidence="2">Leaves</tissue>
    </source>
</reference>
<evidence type="ECO:0000313" key="2">
    <source>
        <dbReference type="EMBL" id="KAF5804215.1"/>
    </source>
</evidence>
<reference evidence="2" key="2">
    <citation type="submission" date="2020-06" db="EMBL/GenBank/DDBJ databases">
        <title>Helianthus annuus Genome sequencing and assembly Release 2.</title>
        <authorList>
            <person name="Gouzy J."/>
            <person name="Langlade N."/>
            <person name="Munos S."/>
        </authorList>
    </citation>
    <scope>NUCLEOTIDE SEQUENCE</scope>
    <source>
        <tissue evidence="2">Leaves</tissue>
    </source>
</reference>
<name>A0A9K3NLM3_HELAN</name>
<accession>A0A9K3NLM3</accession>
<keyword evidence="1" id="KW-0472">Membrane</keyword>
<evidence type="ECO:0000256" key="1">
    <source>
        <dbReference type="SAM" id="Phobius"/>
    </source>
</evidence>
<dbReference type="Proteomes" id="UP000215914">
    <property type="component" value="Unassembled WGS sequence"/>
</dbReference>
<gene>
    <name evidence="2" type="ORF">HanXRQr2_Chr05g0194551</name>
</gene>
<dbReference type="AlphaFoldDB" id="A0A9K3NLM3"/>
<dbReference type="Gramene" id="mRNA:HanXRQr2_Chr05g0194551">
    <property type="protein sequence ID" value="mRNA:HanXRQr2_Chr05g0194551"/>
    <property type="gene ID" value="HanXRQr2_Chr05g0194551"/>
</dbReference>
<sequence>MLFCSYSFFSQRNPKTQMKSDFVDSNYFSFSTKSTSHFIKITPELFNDLDEQRSIQLTSKFRKPKDDRSIVRDCTWLRVSNSARLWRLQMLSWSDCLRRQGNSYRFLMIMLMNFFMFLIYSRRTFVEENG</sequence>
<keyword evidence="1" id="KW-1133">Transmembrane helix</keyword>